<name>A0A2M7XB69_9BACT</name>
<dbReference type="EMBL" id="PFWU01000049">
    <property type="protein sequence ID" value="PJA45094.1"/>
    <property type="molecule type" value="Genomic_DNA"/>
</dbReference>
<gene>
    <name evidence="2" type="ORF">CO174_04635</name>
</gene>
<dbReference type="Proteomes" id="UP000229385">
    <property type="component" value="Unassembled WGS sequence"/>
</dbReference>
<keyword evidence="1" id="KW-1133">Transmembrane helix</keyword>
<reference evidence="3" key="1">
    <citation type="submission" date="2017-09" db="EMBL/GenBank/DDBJ databases">
        <title>Depth-based differentiation of microbial function through sediment-hosted aquifers and enrichment of novel symbionts in the deep terrestrial subsurface.</title>
        <authorList>
            <person name="Probst A.J."/>
            <person name="Ladd B."/>
            <person name="Jarett J.K."/>
            <person name="Geller-Mcgrath D.E."/>
            <person name="Sieber C.M.K."/>
            <person name="Emerson J.B."/>
            <person name="Anantharaman K."/>
            <person name="Thomas B.C."/>
            <person name="Malmstrom R."/>
            <person name="Stieglmeier M."/>
            <person name="Klingl A."/>
            <person name="Woyke T."/>
            <person name="Ryan C.M."/>
            <person name="Banfield J.F."/>
        </authorList>
    </citation>
    <scope>NUCLEOTIDE SEQUENCE [LARGE SCALE GENOMIC DNA]</scope>
</reference>
<dbReference type="AlphaFoldDB" id="A0A2M7XB69"/>
<evidence type="ECO:0000313" key="2">
    <source>
        <dbReference type="EMBL" id="PJA45094.1"/>
    </source>
</evidence>
<accession>A0A2M7XB69</accession>
<proteinExistence type="predicted"/>
<organism evidence="2 3">
    <name type="scientific">Candidatus Uhrbacteria bacterium CG_4_9_14_3_um_filter_50_9</name>
    <dbReference type="NCBI Taxonomy" id="1975035"/>
    <lineage>
        <taxon>Bacteria</taxon>
        <taxon>Candidatus Uhriibacteriota</taxon>
    </lineage>
</organism>
<protein>
    <submittedName>
        <fullName evidence="2">Uncharacterized protein</fullName>
    </submittedName>
</protein>
<sequence>MNFLILLNPNYWFTIEAPLVTGLMGNVLFGVFALCFLLGIVTRVVASNRTKDLYVQKLGQRAGTLFVTMGLLGVVLFFFSYERIQFFGGRFWYPLWLVGLIVWLLVLVRYARRDIPAMRERDMNRKSVSKYLPAKKKKRKKKR</sequence>
<evidence type="ECO:0000313" key="3">
    <source>
        <dbReference type="Proteomes" id="UP000229385"/>
    </source>
</evidence>
<feature type="transmembrane region" description="Helical" evidence="1">
    <location>
        <begin position="20"/>
        <end position="41"/>
    </location>
</feature>
<keyword evidence="1" id="KW-0812">Transmembrane</keyword>
<feature type="transmembrane region" description="Helical" evidence="1">
    <location>
        <begin position="91"/>
        <end position="111"/>
    </location>
</feature>
<feature type="transmembrane region" description="Helical" evidence="1">
    <location>
        <begin position="62"/>
        <end position="79"/>
    </location>
</feature>
<evidence type="ECO:0000256" key="1">
    <source>
        <dbReference type="SAM" id="Phobius"/>
    </source>
</evidence>
<comment type="caution">
    <text evidence="2">The sequence shown here is derived from an EMBL/GenBank/DDBJ whole genome shotgun (WGS) entry which is preliminary data.</text>
</comment>
<keyword evidence="1" id="KW-0472">Membrane</keyword>